<feature type="domain" description="Ima1 N-terminal" evidence="6">
    <location>
        <begin position="11"/>
        <end position="73"/>
    </location>
</feature>
<keyword evidence="8" id="KW-1185">Reference proteome</keyword>
<dbReference type="GO" id="GO:0005637">
    <property type="term" value="C:nuclear inner membrane"/>
    <property type="evidence" value="ECO:0007669"/>
    <property type="project" value="UniProtKB-SubCell"/>
</dbReference>
<sequence length="263" mass="27960">MGAHAFPSAPNASLELCHTCRTNHALHMGLLAAYYPAACSAAEEQALDAALPAYKAGLEARYPLLCDACRPSVEQTIHRRDRMSRASAMEGWLQRSRAAVAPVQVVRPMSAAIWALRGALWAVSFVAGLVLAADGECCRCKREDIGLEVCSAQARGVRGCLEPTALVAPAHAVSLTAAAEPSLLSQRASRSAAQAVLLSLPLALLWNFWNPLWLHAASARVRVGGDRVRLDGTAWWLVSLARASSDVPSAHQAALSSAHSLRS</sequence>
<comment type="subcellular location">
    <subcellularLocation>
        <location evidence="1">Nucleus inner membrane</location>
        <topology evidence="1">Multi-pass membrane protein</topology>
    </subcellularLocation>
</comment>
<evidence type="ECO:0000256" key="4">
    <source>
        <dbReference type="ARBA" id="ARBA00023136"/>
    </source>
</evidence>
<evidence type="ECO:0000313" key="8">
    <source>
        <dbReference type="Proteomes" id="UP000245946"/>
    </source>
</evidence>
<dbReference type="GeneID" id="37271003"/>
<evidence type="ECO:0000256" key="3">
    <source>
        <dbReference type="ARBA" id="ARBA00022989"/>
    </source>
</evidence>
<accession>A0A316Z0L5</accession>
<dbReference type="STRING" id="58919.A0A316Z0L5"/>
<dbReference type="GO" id="GO:0034506">
    <property type="term" value="C:chromosome, centromeric core domain"/>
    <property type="evidence" value="ECO:0007669"/>
    <property type="project" value="TreeGrafter"/>
</dbReference>
<organism evidence="7 8">
    <name type="scientific">Tilletiopsis washingtonensis</name>
    <dbReference type="NCBI Taxonomy" id="58919"/>
    <lineage>
        <taxon>Eukaryota</taxon>
        <taxon>Fungi</taxon>
        <taxon>Dikarya</taxon>
        <taxon>Basidiomycota</taxon>
        <taxon>Ustilaginomycotina</taxon>
        <taxon>Exobasidiomycetes</taxon>
        <taxon>Entylomatales</taxon>
        <taxon>Entylomatales incertae sedis</taxon>
        <taxon>Tilletiopsis</taxon>
    </lineage>
</organism>
<keyword evidence="2" id="KW-0812">Transmembrane</keyword>
<keyword evidence="4" id="KW-0472">Membrane</keyword>
<dbReference type="InterPro" id="IPR018617">
    <property type="entry name" value="Ima1_N"/>
</dbReference>
<dbReference type="GO" id="GO:0034992">
    <property type="term" value="C:microtubule organizing center attachment site"/>
    <property type="evidence" value="ECO:0007669"/>
    <property type="project" value="TreeGrafter"/>
</dbReference>
<keyword evidence="5" id="KW-0539">Nucleus</keyword>
<dbReference type="Proteomes" id="UP000245946">
    <property type="component" value="Unassembled WGS sequence"/>
</dbReference>
<gene>
    <name evidence="7" type="ORF">FA09DRAFT_332449</name>
</gene>
<proteinExistence type="predicted"/>
<dbReference type="OrthoDB" id="5966927at2759"/>
<dbReference type="PANTHER" id="PTHR28538:SF1">
    <property type="entry name" value="INTEGRAL INNER NUCLEAR MEMBRANE PROTEIN IMA1"/>
    <property type="match status" value="1"/>
</dbReference>
<reference evidence="7 8" key="1">
    <citation type="journal article" date="2018" name="Mol. Biol. Evol.">
        <title>Broad Genomic Sampling Reveals a Smut Pathogenic Ancestry of the Fungal Clade Ustilaginomycotina.</title>
        <authorList>
            <person name="Kijpornyongpan T."/>
            <person name="Mondo S.J."/>
            <person name="Barry K."/>
            <person name="Sandor L."/>
            <person name="Lee J."/>
            <person name="Lipzen A."/>
            <person name="Pangilinan J."/>
            <person name="LaButti K."/>
            <person name="Hainaut M."/>
            <person name="Henrissat B."/>
            <person name="Grigoriev I.V."/>
            <person name="Spatafora J.W."/>
            <person name="Aime M.C."/>
        </authorList>
    </citation>
    <scope>NUCLEOTIDE SEQUENCE [LARGE SCALE GENOMIC DNA]</scope>
    <source>
        <strain evidence="7 8">MCA 4186</strain>
    </source>
</reference>
<dbReference type="Pfam" id="PF09779">
    <property type="entry name" value="Ima1_N"/>
    <property type="match status" value="1"/>
</dbReference>
<dbReference type="RefSeq" id="XP_025595310.1">
    <property type="nucleotide sequence ID" value="XM_025743459.1"/>
</dbReference>
<dbReference type="InterPro" id="IPR042321">
    <property type="entry name" value="Ima1"/>
</dbReference>
<evidence type="ECO:0000259" key="6">
    <source>
        <dbReference type="Pfam" id="PF09779"/>
    </source>
</evidence>
<evidence type="ECO:0000256" key="1">
    <source>
        <dbReference type="ARBA" id="ARBA00004473"/>
    </source>
</evidence>
<dbReference type="GO" id="GO:0071765">
    <property type="term" value="P:nuclear inner membrane organization"/>
    <property type="evidence" value="ECO:0007669"/>
    <property type="project" value="InterPro"/>
</dbReference>
<dbReference type="GO" id="GO:0044732">
    <property type="term" value="C:mitotic spindle pole body"/>
    <property type="evidence" value="ECO:0007669"/>
    <property type="project" value="TreeGrafter"/>
</dbReference>
<dbReference type="AlphaFoldDB" id="A0A316Z0L5"/>
<name>A0A316Z0L5_9BASI</name>
<keyword evidence="3" id="KW-1133">Transmembrane helix</keyword>
<evidence type="ECO:0000256" key="2">
    <source>
        <dbReference type="ARBA" id="ARBA00022692"/>
    </source>
</evidence>
<protein>
    <recommendedName>
        <fullName evidence="6">Ima1 N-terminal domain-containing protein</fullName>
    </recommendedName>
</protein>
<evidence type="ECO:0000256" key="5">
    <source>
        <dbReference type="ARBA" id="ARBA00023242"/>
    </source>
</evidence>
<dbReference type="PANTHER" id="PTHR28538">
    <property type="entry name" value="INTEGRAL INNER NUCLEAR MEMBRANE PROTEIN IMA1"/>
    <property type="match status" value="1"/>
</dbReference>
<dbReference type="EMBL" id="KZ819307">
    <property type="protein sequence ID" value="PWN95031.1"/>
    <property type="molecule type" value="Genomic_DNA"/>
</dbReference>
<evidence type="ECO:0000313" key="7">
    <source>
        <dbReference type="EMBL" id="PWN95031.1"/>
    </source>
</evidence>